<sequence length="121" mass="13462">MGVIQQDKAVLLPGGGYQPKGVFLFPGLKKFPQRSGKPLCVPRLSPNAKGAARAPPAQKLRRGAAHRQQHGHAQHRQRQLRHARQTPLQKYLFQPSVFLSASKPQLFHLPAPSFFLNFSVP</sequence>
<feature type="region of interest" description="Disordered" evidence="1">
    <location>
        <begin position="40"/>
        <end position="86"/>
    </location>
</feature>
<evidence type="ECO:0000313" key="2">
    <source>
        <dbReference type="EMBL" id="MPM58278.1"/>
    </source>
</evidence>
<dbReference type="AlphaFoldDB" id="A0A645AZR3"/>
<feature type="compositionally biased region" description="Basic residues" evidence="1">
    <location>
        <begin position="59"/>
        <end position="84"/>
    </location>
</feature>
<reference evidence="2" key="1">
    <citation type="submission" date="2019-08" db="EMBL/GenBank/DDBJ databases">
        <authorList>
            <person name="Kucharzyk K."/>
            <person name="Murdoch R.W."/>
            <person name="Higgins S."/>
            <person name="Loffler F."/>
        </authorList>
    </citation>
    <scope>NUCLEOTIDE SEQUENCE</scope>
</reference>
<evidence type="ECO:0000256" key="1">
    <source>
        <dbReference type="SAM" id="MobiDB-lite"/>
    </source>
</evidence>
<organism evidence="2">
    <name type="scientific">bioreactor metagenome</name>
    <dbReference type="NCBI Taxonomy" id="1076179"/>
    <lineage>
        <taxon>unclassified sequences</taxon>
        <taxon>metagenomes</taxon>
        <taxon>ecological metagenomes</taxon>
    </lineage>
</organism>
<accession>A0A645AZR3</accession>
<proteinExistence type="predicted"/>
<gene>
    <name evidence="2" type="ORF">SDC9_105109</name>
</gene>
<dbReference type="EMBL" id="VSSQ01016681">
    <property type="protein sequence ID" value="MPM58278.1"/>
    <property type="molecule type" value="Genomic_DNA"/>
</dbReference>
<name>A0A645AZR3_9ZZZZ</name>
<protein>
    <submittedName>
        <fullName evidence="2">Uncharacterized protein</fullName>
    </submittedName>
</protein>
<comment type="caution">
    <text evidence="2">The sequence shown here is derived from an EMBL/GenBank/DDBJ whole genome shotgun (WGS) entry which is preliminary data.</text>
</comment>